<dbReference type="InterPro" id="IPR011330">
    <property type="entry name" value="Glyco_hydro/deAcase_b/a-brl"/>
</dbReference>
<proteinExistence type="predicted"/>
<keyword evidence="2" id="KW-1133">Transmembrane helix</keyword>
<dbReference type="Proteomes" id="UP000036681">
    <property type="component" value="Unplaced"/>
</dbReference>
<feature type="transmembrane region" description="Helical" evidence="2">
    <location>
        <begin position="6"/>
        <end position="26"/>
    </location>
</feature>
<accession>A0A0M3HFJ1</accession>
<reference evidence="4" key="1">
    <citation type="submission" date="2017-02" db="UniProtKB">
        <authorList>
            <consortium name="WormBaseParasite"/>
        </authorList>
    </citation>
    <scope>IDENTIFICATION</scope>
</reference>
<keyword evidence="3" id="KW-1185">Reference proteome</keyword>
<keyword evidence="2" id="KW-0472">Membrane</keyword>
<evidence type="ECO:0000256" key="1">
    <source>
        <dbReference type="SAM" id="MobiDB-lite"/>
    </source>
</evidence>
<evidence type="ECO:0000313" key="3">
    <source>
        <dbReference type="Proteomes" id="UP000036681"/>
    </source>
</evidence>
<dbReference type="WBParaSite" id="ALUE_0000028601-mRNA-1">
    <property type="protein sequence ID" value="ALUE_0000028601-mRNA-1"/>
    <property type="gene ID" value="ALUE_0000028601"/>
</dbReference>
<protein>
    <submittedName>
        <fullName evidence="4">Glyco_hydro_38N domain-containing protein</fullName>
    </submittedName>
</protein>
<feature type="region of interest" description="Disordered" evidence="1">
    <location>
        <begin position="43"/>
        <end position="89"/>
    </location>
</feature>
<evidence type="ECO:0000256" key="2">
    <source>
        <dbReference type="SAM" id="Phobius"/>
    </source>
</evidence>
<dbReference type="InterPro" id="IPR027291">
    <property type="entry name" value="Glyco_hydro_38_N_sf"/>
</dbReference>
<dbReference type="SUPFAM" id="SSF88713">
    <property type="entry name" value="Glycoside hydrolase/deacetylase"/>
    <property type="match status" value="1"/>
</dbReference>
<evidence type="ECO:0000313" key="4">
    <source>
        <dbReference type="WBParaSite" id="ALUE_0000028601-mRNA-1"/>
    </source>
</evidence>
<organism evidence="3 4">
    <name type="scientific">Ascaris lumbricoides</name>
    <name type="common">Giant roundworm</name>
    <dbReference type="NCBI Taxonomy" id="6252"/>
    <lineage>
        <taxon>Eukaryota</taxon>
        <taxon>Metazoa</taxon>
        <taxon>Ecdysozoa</taxon>
        <taxon>Nematoda</taxon>
        <taxon>Chromadorea</taxon>
        <taxon>Rhabditida</taxon>
        <taxon>Spirurina</taxon>
        <taxon>Ascaridomorpha</taxon>
        <taxon>Ascaridoidea</taxon>
        <taxon>Ascarididae</taxon>
        <taxon>Ascaris</taxon>
    </lineage>
</organism>
<dbReference type="Gene3D" id="3.20.110.10">
    <property type="entry name" value="Glycoside hydrolase 38, N terminal domain"/>
    <property type="match status" value="1"/>
</dbReference>
<name>A0A0M3HFJ1_ASCLU</name>
<feature type="compositionally biased region" description="Basic and acidic residues" evidence="1">
    <location>
        <begin position="74"/>
        <end position="89"/>
    </location>
</feature>
<dbReference type="AlphaFoldDB" id="A0A0M3HFJ1"/>
<keyword evidence="2" id="KW-0812">Transmembrane</keyword>
<feature type="compositionally biased region" description="Basic and acidic residues" evidence="1">
    <location>
        <begin position="43"/>
        <end position="67"/>
    </location>
</feature>
<dbReference type="GO" id="GO:0005975">
    <property type="term" value="P:carbohydrate metabolic process"/>
    <property type="evidence" value="ECO:0007669"/>
    <property type="project" value="InterPro"/>
</dbReference>
<sequence>MVASILIFSVIYIFGRIVIGVGITVYERKPNEIAGVLQLPRKAEQMENEQRNVEAAREHAKEEEQARRGVIAPPRRDEEQSNGGRRSDKMLDVYNVIPFDDPDGGVWKQGFDISYDHAEVQRQKKLEVIVTPHSHTDPGMLSFWSFSLP</sequence>